<dbReference type="Gene3D" id="2.115.10.20">
    <property type="entry name" value="Glycosyl hydrolase domain, family 43"/>
    <property type="match status" value="2"/>
</dbReference>
<name>A0ABP3DNK3_9PSEU</name>
<keyword evidence="4" id="KW-1185">Reference proteome</keyword>
<dbReference type="RefSeq" id="WP_343935143.1">
    <property type="nucleotide sequence ID" value="NZ_BAAABU010000007.1"/>
</dbReference>
<feature type="chain" id="PRO_5046417959" evidence="2">
    <location>
        <begin position="22"/>
        <end position="497"/>
    </location>
</feature>
<feature type="compositionally biased region" description="Low complexity" evidence="1">
    <location>
        <begin position="33"/>
        <end position="42"/>
    </location>
</feature>
<comment type="caution">
    <text evidence="3">The sequence shown here is derived from an EMBL/GenBank/DDBJ whole genome shotgun (WGS) entry which is preliminary data.</text>
</comment>
<accession>A0ABP3DNK3</accession>
<keyword evidence="2" id="KW-0732">Signal</keyword>
<feature type="region of interest" description="Disordered" evidence="1">
    <location>
        <begin position="24"/>
        <end position="66"/>
    </location>
</feature>
<dbReference type="Proteomes" id="UP001500416">
    <property type="component" value="Unassembled WGS sequence"/>
</dbReference>
<dbReference type="InterPro" id="IPR023296">
    <property type="entry name" value="Glyco_hydro_beta-prop_sf"/>
</dbReference>
<dbReference type="EMBL" id="BAAABU010000007">
    <property type="protein sequence ID" value="GAA0235193.1"/>
    <property type="molecule type" value="Genomic_DNA"/>
</dbReference>
<proteinExistence type="predicted"/>
<reference evidence="4" key="1">
    <citation type="journal article" date="2019" name="Int. J. Syst. Evol. Microbiol.">
        <title>The Global Catalogue of Microorganisms (GCM) 10K type strain sequencing project: providing services to taxonomists for standard genome sequencing and annotation.</title>
        <authorList>
            <consortium name="The Broad Institute Genomics Platform"/>
            <consortium name="The Broad Institute Genome Sequencing Center for Infectious Disease"/>
            <person name="Wu L."/>
            <person name="Ma J."/>
        </authorList>
    </citation>
    <scope>NUCLEOTIDE SEQUENCE [LARGE SCALE GENOMIC DNA]</scope>
    <source>
        <strain evidence="4">JCM 3380</strain>
    </source>
</reference>
<evidence type="ECO:0000313" key="3">
    <source>
        <dbReference type="EMBL" id="GAA0235193.1"/>
    </source>
</evidence>
<organism evidence="3 4">
    <name type="scientific">Saccharothrix mutabilis subsp. mutabilis</name>
    <dbReference type="NCBI Taxonomy" id="66855"/>
    <lineage>
        <taxon>Bacteria</taxon>
        <taxon>Bacillati</taxon>
        <taxon>Actinomycetota</taxon>
        <taxon>Actinomycetes</taxon>
        <taxon>Pseudonocardiales</taxon>
        <taxon>Pseudonocardiaceae</taxon>
        <taxon>Saccharothrix</taxon>
    </lineage>
</organism>
<evidence type="ECO:0000313" key="4">
    <source>
        <dbReference type="Proteomes" id="UP001500416"/>
    </source>
</evidence>
<protein>
    <submittedName>
        <fullName evidence="3">Beta-xylosidase</fullName>
    </submittedName>
</protein>
<sequence>MPGPTRLLGCALAVATVTACAPGVADPAPPAAAPVTTTTKPAPSRPPQPVKPVTTERGRQSPGVVAAGSEAPYNYAPSAMLEGGRYRMWWCSQVRHAEPGGDDVLYAESASPDGGFAGPDGSSGLPVLSGSVHGWDGVHACDPSVLKVGGTYYMYYTGAPGDVPFGSLVGVATSPDGINWTRAAGGNPILGPANDTIRDNHYGSGQPSALFVDGWFYLLFTDTTAKAAGWNGAGQFVLRAKDPTFANQVEALGAGGWEKVADTRKPRTRSVVDAFSADWMYVDALRAFVIAHSTDAGTTLTFWNHDFATQPFPPVHVPGPWKEGPGLVRTPEGHAPISADDPCGRLSVDVMRATVTGAAGAPTDIAHFGLDLVNVPGCRTKAQAAVLNGFAVPSPENTIDLIVDGKVVRVERRSVTDRLATRILAQRPDIVDELPVVARIPAGVKAVRAPNGQTGLLVDGKLWRVGPEEVAKLNSSPVTAVTQQQWDAFDHAGNLNR</sequence>
<gene>
    <name evidence="3" type="ORF">GCM10010492_37660</name>
</gene>
<evidence type="ECO:0000256" key="2">
    <source>
        <dbReference type="SAM" id="SignalP"/>
    </source>
</evidence>
<feature type="signal peptide" evidence="2">
    <location>
        <begin position="1"/>
        <end position="21"/>
    </location>
</feature>
<dbReference type="SUPFAM" id="SSF75005">
    <property type="entry name" value="Arabinanase/levansucrase/invertase"/>
    <property type="match status" value="1"/>
</dbReference>
<evidence type="ECO:0000256" key="1">
    <source>
        <dbReference type="SAM" id="MobiDB-lite"/>
    </source>
</evidence>
<dbReference type="PROSITE" id="PS51257">
    <property type="entry name" value="PROKAR_LIPOPROTEIN"/>
    <property type="match status" value="1"/>
</dbReference>